<evidence type="ECO:0000313" key="3">
    <source>
        <dbReference type="EMBL" id="MCW6506955.1"/>
    </source>
</evidence>
<organism evidence="3 4">
    <name type="scientific">Lichenifustis flavocetrariae</name>
    <dbReference type="NCBI Taxonomy" id="2949735"/>
    <lineage>
        <taxon>Bacteria</taxon>
        <taxon>Pseudomonadati</taxon>
        <taxon>Pseudomonadota</taxon>
        <taxon>Alphaproteobacteria</taxon>
        <taxon>Hyphomicrobiales</taxon>
        <taxon>Lichenihabitantaceae</taxon>
        <taxon>Lichenifustis</taxon>
    </lineage>
</organism>
<dbReference type="Pfam" id="PF03446">
    <property type="entry name" value="NAD_binding_2"/>
    <property type="match status" value="1"/>
</dbReference>
<dbReference type="InterPro" id="IPR015814">
    <property type="entry name" value="Pgluconate_DH_NAD-bd_C"/>
</dbReference>
<proteinExistence type="predicted"/>
<accession>A0AA41YY31</accession>
<sequence>MSEPVVAIVSPGAMGAAIGARLHRHGVRVVTPAGRSEASVARAKAAGFEFVDESTLGEADFVFSIVSPSIAASVAERLAATVGHGSRQPVFIDWNAVSPQTAARTAAVIGVAGGRFADGGIIGLPPGPEGPGPLLFASGNHAAELNRLADRGVRFRVLEGPVGKASGLKMSYAGITKGTIALGTAMLLAAHRSGCGPELAAELAASQAQMFAGFQRSVPDMFGKAERWVPELHEIAAFVGERRPEHGIYDAMAQFYASIAADVNGDGELSAILTEILKPH</sequence>
<dbReference type="SUPFAM" id="SSF48179">
    <property type="entry name" value="6-phosphogluconate dehydrogenase C-terminal domain-like"/>
    <property type="match status" value="1"/>
</dbReference>
<dbReference type="InterPro" id="IPR008927">
    <property type="entry name" value="6-PGluconate_DH-like_C_sf"/>
</dbReference>
<dbReference type="SUPFAM" id="SSF51735">
    <property type="entry name" value="NAD(P)-binding Rossmann-fold domains"/>
    <property type="match status" value="1"/>
</dbReference>
<feature type="domain" description="Phosphogluconate dehydrogenase NAD-binding putative C-terminal" evidence="2">
    <location>
        <begin position="190"/>
        <end position="258"/>
    </location>
</feature>
<dbReference type="Pfam" id="PF09130">
    <property type="entry name" value="DUF1932"/>
    <property type="match status" value="1"/>
</dbReference>
<name>A0AA41YY31_9HYPH</name>
<comment type="caution">
    <text evidence="3">The sequence shown here is derived from an EMBL/GenBank/DDBJ whole genome shotgun (WGS) entry which is preliminary data.</text>
</comment>
<feature type="domain" description="6-phosphogluconate dehydrogenase NADP-binding" evidence="1">
    <location>
        <begin position="7"/>
        <end position="142"/>
    </location>
</feature>
<protein>
    <submittedName>
        <fullName evidence="3">DUF1932 domain-containing protein</fullName>
    </submittedName>
</protein>
<gene>
    <name evidence="3" type="ORF">M8523_02845</name>
</gene>
<dbReference type="Proteomes" id="UP001165667">
    <property type="component" value="Unassembled WGS sequence"/>
</dbReference>
<dbReference type="Gene3D" id="1.10.1040.10">
    <property type="entry name" value="N-(1-d-carboxylethyl)-l-norvaline Dehydrogenase, domain 2"/>
    <property type="match status" value="1"/>
</dbReference>
<dbReference type="Gene3D" id="3.40.50.720">
    <property type="entry name" value="NAD(P)-binding Rossmann-like Domain"/>
    <property type="match status" value="1"/>
</dbReference>
<evidence type="ECO:0000313" key="4">
    <source>
        <dbReference type="Proteomes" id="UP001165667"/>
    </source>
</evidence>
<dbReference type="RefSeq" id="WP_282583291.1">
    <property type="nucleotide sequence ID" value="NZ_JAMOIM010000001.1"/>
</dbReference>
<evidence type="ECO:0000259" key="2">
    <source>
        <dbReference type="Pfam" id="PF09130"/>
    </source>
</evidence>
<reference evidence="3" key="1">
    <citation type="submission" date="2022-05" db="EMBL/GenBank/DDBJ databases">
        <authorList>
            <person name="Pankratov T."/>
        </authorList>
    </citation>
    <scope>NUCLEOTIDE SEQUENCE</scope>
    <source>
        <strain evidence="3">BP6-180914</strain>
    </source>
</reference>
<dbReference type="EMBL" id="JAMOIM010000001">
    <property type="protein sequence ID" value="MCW6506955.1"/>
    <property type="molecule type" value="Genomic_DNA"/>
</dbReference>
<dbReference type="GO" id="GO:0050661">
    <property type="term" value="F:NADP binding"/>
    <property type="evidence" value="ECO:0007669"/>
    <property type="project" value="InterPro"/>
</dbReference>
<dbReference type="InterPro" id="IPR006115">
    <property type="entry name" value="6PGDH_NADP-bd"/>
</dbReference>
<dbReference type="AlphaFoldDB" id="A0AA41YY31"/>
<dbReference type="InterPro" id="IPR036291">
    <property type="entry name" value="NAD(P)-bd_dom_sf"/>
</dbReference>
<dbReference type="InterPro" id="IPR013328">
    <property type="entry name" value="6PGD_dom2"/>
</dbReference>
<keyword evidence="4" id="KW-1185">Reference proteome</keyword>
<evidence type="ECO:0000259" key="1">
    <source>
        <dbReference type="Pfam" id="PF03446"/>
    </source>
</evidence>